<evidence type="ECO:0000313" key="2">
    <source>
        <dbReference type="EMBL" id="MBD2739296.1"/>
    </source>
</evidence>
<dbReference type="Proteomes" id="UP000637383">
    <property type="component" value="Unassembled WGS sequence"/>
</dbReference>
<accession>A0ABR8KIA2</accession>
<name>A0ABR8KIA2_9NOSO</name>
<protein>
    <recommendedName>
        <fullName evidence="4">HNH endonuclease</fullName>
    </recommendedName>
</protein>
<sequence length="137" mass="16200">MARTNGARVKLQRGNSTTRKSRLSRFRQLGWNARYGDIKKYKKKVAIAHKQHRQAHSKCCCCLRAEATQMHHTEYTKNDKFGINWFPLCEKCHHEVAHSPNNWIKSRTNPVWSNRNTEEYIKRLQLGFELLYGGIVW</sequence>
<proteinExistence type="predicted"/>
<gene>
    <name evidence="2" type="ORF">H6H03_36485</name>
</gene>
<keyword evidence="3" id="KW-1185">Reference proteome</keyword>
<dbReference type="RefSeq" id="WP_190959795.1">
    <property type="nucleotide sequence ID" value="NZ_JACJTU010000077.1"/>
</dbReference>
<evidence type="ECO:0000256" key="1">
    <source>
        <dbReference type="SAM" id="MobiDB-lite"/>
    </source>
</evidence>
<comment type="caution">
    <text evidence="2">The sequence shown here is derived from an EMBL/GenBank/DDBJ whole genome shotgun (WGS) entry which is preliminary data.</text>
</comment>
<evidence type="ECO:0008006" key="4">
    <source>
        <dbReference type="Google" id="ProtNLM"/>
    </source>
</evidence>
<reference evidence="2 3" key="1">
    <citation type="journal article" date="2020" name="ISME J.">
        <title>Comparative genomics reveals insights into cyanobacterial evolution and habitat adaptation.</title>
        <authorList>
            <person name="Chen M.Y."/>
            <person name="Teng W.K."/>
            <person name="Zhao L."/>
            <person name="Hu C.X."/>
            <person name="Zhou Y.K."/>
            <person name="Han B.P."/>
            <person name="Song L.R."/>
            <person name="Shu W.S."/>
        </authorList>
    </citation>
    <scope>NUCLEOTIDE SEQUENCE [LARGE SCALE GENOMIC DNA]</scope>
    <source>
        <strain evidence="2 3">FACHB-159</strain>
    </source>
</reference>
<feature type="region of interest" description="Disordered" evidence="1">
    <location>
        <begin position="1"/>
        <end position="22"/>
    </location>
</feature>
<evidence type="ECO:0000313" key="3">
    <source>
        <dbReference type="Proteomes" id="UP000637383"/>
    </source>
</evidence>
<organism evidence="2 3">
    <name type="scientific">Nostoc paludosum FACHB-159</name>
    <dbReference type="NCBI Taxonomy" id="2692908"/>
    <lineage>
        <taxon>Bacteria</taxon>
        <taxon>Bacillati</taxon>
        <taxon>Cyanobacteriota</taxon>
        <taxon>Cyanophyceae</taxon>
        <taxon>Nostocales</taxon>
        <taxon>Nostocaceae</taxon>
        <taxon>Nostoc</taxon>
    </lineage>
</organism>
<dbReference type="EMBL" id="JACJTU010000077">
    <property type="protein sequence ID" value="MBD2739296.1"/>
    <property type="molecule type" value="Genomic_DNA"/>
</dbReference>